<name>A0ABQ2AFF8_9BACT</name>
<gene>
    <name evidence="1" type="ORF">GCM10011495_37940</name>
</gene>
<reference evidence="2" key="1">
    <citation type="journal article" date="2019" name="Int. J. Syst. Evol. Microbiol.">
        <title>The Global Catalogue of Microorganisms (GCM) 10K type strain sequencing project: providing services to taxonomists for standard genome sequencing and annotation.</title>
        <authorList>
            <consortium name="The Broad Institute Genomics Platform"/>
            <consortium name="The Broad Institute Genome Sequencing Center for Infectious Disease"/>
            <person name="Wu L."/>
            <person name="Ma J."/>
        </authorList>
    </citation>
    <scope>NUCLEOTIDE SEQUENCE [LARGE SCALE GENOMIC DNA]</scope>
    <source>
        <strain evidence="2">CGMCC 1.14966</strain>
    </source>
</reference>
<comment type="caution">
    <text evidence="1">The sequence shown here is derived from an EMBL/GenBank/DDBJ whole genome shotgun (WGS) entry which is preliminary data.</text>
</comment>
<keyword evidence="2" id="KW-1185">Reference proteome</keyword>
<evidence type="ECO:0000313" key="1">
    <source>
        <dbReference type="EMBL" id="GGH90942.1"/>
    </source>
</evidence>
<accession>A0ABQ2AFF8</accession>
<evidence type="ECO:0000313" key="2">
    <source>
        <dbReference type="Proteomes" id="UP000637774"/>
    </source>
</evidence>
<organism evidence="1 2">
    <name type="scientific">Hymenobacter frigidus</name>
    <dbReference type="NCBI Taxonomy" id="1524095"/>
    <lineage>
        <taxon>Bacteria</taxon>
        <taxon>Pseudomonadati</taxon>
        <taxon>Bacteroidota</taxon>
        <taxon>Cytophagia</taxon>
        <taxon>Cytophagales</taxon>
        <taxon>Hymenobacteraceae</taxon>
        <taxon>Hymenobacter</taxon>
    </lineage>
</organism>
<dbReference type="EMBL" id="BMGY01000061">
    <property type="protein sequence ID" value="GGH90942.1"/>
    <property type="molecule type" value="Genomic_DNA"/>
</dbReference>
<protein>
    <recommendedName>
        <fullName evidence="3">Isochorismatase family protein</fullName>
    </recommendedName>
</protein>
<dbReference type="RefSeq" id="WP_188563671.1">
    <property type="nucleotide sequence ID" value="NZ_BMGY01000061.1"/>
</dbReference>
<evidence type="ECO:0008006" key="3">
    <source>
        <dbReference type="Google" id="ProtNLM"/>
    </source>
</evidence>
<sequence length="61" mass="6401">MATAAHPVIHQQVAPAGGRGGVIALDWHGCVAMPHSTEGLFWALARAHRPVKTNVCHLVVG</sequence>
<proteinExistence type="predicted"/>
<dbReference type="Proteomes" id="UP000637774">
    <property type="component" value="Unassembled WGS sequence"/>
</dbReference>